<evidence type="ECO:0000256" key="2">
    <source>
        <dbReference type="ARBA" id="ARBA00025704"/>
    </source>
</evidence>
<dbReference type="Pfam" id="PF13291">
    <property type="entry name" value="ACT_4"/>
    <property type="match status" value="1"/>
</dbReference>
<dbReference type="InterPro" id="IPR012675">
    <property type="entry name" value="Beta-grasp_dom_sf"/>
</dbReference>
<dbReference type="Gene3D" id="1.10.3210.10">
    <property type="entry name" value="Hypothetical protein af1432"/>
    <property type="match status" value="1"/>
</dbReference>
<dbReference type="Pfam" id="PF02824">
    <property type="entry name" value="TGS"/>
    <property type="match status" value="1"/>
</dbReference>
<comment type="caution">
    <text evidence="9">The sequence shown here is derived from an EMBL/GenBank/DDBJ whole genome shotgun (WGS) entry which is preliminary data.</text>
</comment>
<sequence>MVKVRADYPTRDDGSVDLQAWLSRVEDRVELHSPETLLRACEFADQLDREAEARHNVWSTRTSSFLTGLAMADILAELNLDQESLIAAVLYRSVREGRVELKRIEKDFGPDIAHLIDGVLRMAAISRLINPDHQAAGVSEAQQLDNVRKMLIAMIDDVRVPLIKLAERTFAIRELKDASDERKRRVAREIFDIYAPLAHRLGIGHIKWELEDLSFRYLEPEAYKQIASLLDEKRLDRDGYIQQVIQTLRENLGRMGMDRMEVSGRAKHIYSIWRKMQRKGISFHEVYDVRAVRILLPEVRDCYAALGVVHSLWKHIPKEFDDYIATPKENGYRSLHTAVIGPSGKPLEVQIRTFDMHEEAELGVCAHWTYKEGKSSRSDARYENKIAWLRQVLEWQDDIGDQRLDELAEQINEAIHDERIYVFTRDGHVIDMQAGATPLDFAYHIHTEVGHGCRGAKVNGRIVPITYKLQTGEQVEVMTTRGGRPSRDWMNPTLGYLGTSRALAKVRHWFKQQDREGNLAEGRTLLERELSRIGLTLSRQELDRIAPRFNVRNGEDVLAGLGAGDLQLARVTHALTDDLDRTAQQELALPVPVRAPSPRENGSGIIIEGVGNLLTHIANCCRPVPGEPIVGYVTQGRGVSIHARGCPDYLRMAQEDPARTVSVQWQSRESAAYPVEVLVRAWDRTGLLRDITSVLANEQVNVTGVQTQSDKQDGTATMRLTLEVPGLPKLSRVLTRIEQLPNVIEARRLTEHRVSGRDA</sequence>
<dbReference type="CDD" id="cd01668">
    <property type="entry name" value="TGS_RSH"/>
    <property type="match status" value="1"/>
</dbReference>
<evidence type="ECO:0000256" key="4">
    <source>
        <dbReference type="ARBA" id="ARBA00032407"/>
    </source>
</evidence>
<protein>
    <recommendedName>
        <fullName evidence="1">GTP pyrophosphokinase</fullName>
    </recommendedName>
    <alternativeName>
        <fullName evidence="4">(p)ppGpp synthase</fullName>
    </alternativeName>
    <alternativeName>
        <fullName evidence="3">ATP:GTP 3'-pyrophosphotransferase</fullName>
    </alternativeName>
    <alternativeName>
        <fullName evidence="5">ppGpp synthase I</fullName>
    </alternativeName>
</protein>
<dbReference type="EMBL" id="PTQZ01000088">
    <property type="protein sequence ID" value="PQA44061.1"/>
    <property type="molecule type" value="Genomic_DNA"/>
</dbReference>
<keyword evidence="10" id="KW-1185">Reference proteome</keyword>
<dbReference type="InterPro" id="IPR002912">
    <property type="entry name" value="ACT_dom"/>
</dbReference>
<dbReference type="NCBIfam" id="TIGR00691">
    <property type="entry name" value="spoT_relA"/>
    <property type="match status" value="1"/>
</dbReference>
<dbReference type="PANTHER" id="PTHR21262:SF31">
    <property type="entry name" value="GTP PYROPHOSPHOKINASE"/>
    <property type="match status" value="1"/>
</dbReference>
<dbReference type="Gene3D" id="3.30.460.10">
    <property type="entry name" value="Beta Polymerase, domain 2"/>
    <property type="match status" value="1"/>
</dbReference>
<dbReference type="AlphaFoldDB" id="A0A2P6AST0"/>
<evidence type="ECO:0000256" key="6">
    <source>
        <dbReference type="RuleBase" id="RU003847"/>
    </source>
</evidence>
<gene>
    <name evidence="9" type="ORF">C5O18_04980</name>
</gene>
<keyword evidence="9" id="KW-0418">Kinase</keyword>
<dbReference type="FunFam" id="3.30.460.10:FF:000001">
    <property type="entry name" value="GTP pyrophosphokinase RelA"/>
    <property type="match status" value="1"/>
</dbReference>
<dbReference type="InterPro" id="IPR043519">
    <property type="entry name" value="NT_sf"/>
</dbReference>
<dbReference type="GO" id="GO:0016301">
    <property type="term" value="F:kinase activity"/>
    <property type="evidence" value="ECO:0007669"/>
    <property type="project" value="UniProtKB-KW"/>
</dbReference>
<dbReference type="SUPFAM" id="SSF55021">
    <property type="entry name" value="ACT-like"/>
    <property type="match status" value="1"/>
</dbReference>
<dbReference type="InterPro" id="IPR004811">
    <property type="entry name" value="RelA/Spo_fam"/>
</dbReference>
<dbReference type="GO" id="GO:0015969">
    <property type="term" value="P:guanosine tetraphosphate metabolic process"/>
    <property type="evidence" value="ECO:0007669"/>
    <property type="project" value="InterPro"/>
</dbReference>
<dbReference type="Pfam" id="PF19296">
    <property type="entry name" value="RelA_AH_RIS"/>
    <property type="match status" value="1"/>
</dbReference>
<dbReference type="RefSeq" id="WP_105191994.1">
    <property type="nucleotide sequence ID" value="NZ_PTQZ01000088.1"/>
</dbReference>
<evidence type="ECO:0000256" key="5">
    <source>
        <dbReference type="ARBA" id="ARBA00033308"/>
    </source>
</evidence>
<feature type="domain" description="ACT" evidence="7">
    <location>
        <begin position="676"/>
        <end position="751"/>
    </location>
</feature>
<dbReference type="Gene3D" id="3.30.70.260">
    <property type="match status" value="1"/>
</dbReference>
<dbReference type="FunFam" id="3.10.20.30:FF:000002">
    <property type="entry name" value="GTP pyrophosphokinase (RelA/SpoT)"/>
    <property type="match status" value="1"/>
</dbReference>
<dbReference type="InterPro" id="IPR004095">
    <property type="entry name" value="TGS"/>
</dbReference>
<feature type="domain" description="TGS" evidence="8">
    <location>
        <begin position="418"/>
        <end position="479"/>
    </location>
</feature>
<accession>A0A2P6AST0</accession>
<dbReference type="CDD" id="cd04876">
    <property type="entry name" value="ACT_RelA-SpoT"/>
    <property type="match status" value="1"/>
</dbReference>
<name>A0A2P6AST0_9GAMM</name>
<dbReference type="NCBIfam" id="NF008124">
    <property type="entry name" value="PRK10872.1"/>
    <property type="match status" value="1"/>
</dbReference>
<evidence type="ECO:0000259" key="7">
    <source>
        <dbReference type="PROSITE" id="PS51671"/>
    </source>
</evidence>
<dbReference type="OrthoDB" id="9805041at2"/>
<dbReference type="SUPFAM" id="SSF81271">
    <property type="entry name" value="TGS-like"/>
    <property type="match status" value="1"/>
</dbReference>
<dbReference type="GO" id="GO:0005886">
    <property type="term" value="C:plasma membrane"/>
    <property type="evidence" value="ECO:0007669"/>
    <property type="project" value="TreeGrafter"/>
</dbReference>
<evidence type="ECO:0000256" key="1">
    <source>
        <dbReference type="ARBA" id="ARBA00019852"/>
    </source>
</evidence>
<dbReference type="SUPFAM" id="SSF109604">
    <property type="entry name" value="HD-domain/PDEase-like"/>
    <property type="match status" value="1"/>
</dbReference>
<organism evidence="9 10">
    <name type="scientific">Amnimonas aquatica</name>
    <dbReference type="NCBI Taxonomy" id="2094561"/>
    <lineage>
        <taxon>Bacteria</taxon>
        <taxon>Pseudomonadati</taxon>
        <taxon>Pseudomonadota</taxon>
        <taxon>Gammaproteobacteria</taxon>
        <taxon>Moraxellales</taxon>
        <taxon>Moraxellaceae</taxon>
        <taxon>Amnimonas</taxon>
    </lineage>
</organism>
<proteinExistence type="inferred from homology"/>
<dbReference type="Proteomes" id="UP000243900">
    <property type="component" value="Unassembled WGS sequence"/>
</dbReference>
<dbReference type="Pfam" id="PF04607">
    <property type="entry name" value="RelA_SpoT"/>
    <property type="match status" value="1"/>
</dbReference>
<dbReference type="GO" id="GO:0008728">
    <property type="term" value="F:GTP diphosphokinase activity"/>
    <property type="evidence" value="ECO:0007669"/>
    <property type="project" value="TreeGrafter"/>
</dbReference>
<dbReference type="InterPro" id="IPR012676">
    <property type="entry name" value="TGS-like"/>
</dbReference>
<dbReference type="CDD" id="cd05399">
    <property type="entry name" value="NT_Rel-Spo_like"/>
    <property type="match status" value="1"/>
</dbReference>
<dbReference type="GO" id="GO:0008893">
    <property type="term" value="F:guanosine-3',5'-bis(diphosphate) 3'-diphosphatase activity"/>
    <property type="evidence" value="ECO:0007669"/>
    <property type="project" value="TreeGrafter"/>
</dbReference>
<dbReference type="PROSITE" id="PS51880">
    <property type="entry name" value="TGS"/>
    <property type="match status" value="1"/>
</dbReference>
<dbReference type="SMART" id="SM00954">
    <property type="entry name" value="RelA_SpoT"/>
    <property type="match status" value="1"/>
</dbReference>
<dbReference type="SUPFAM" id="SSF81301">
    <property type="entry name" value="Nucleotidyltransferase"/>
    <property type="match status" value="1"/>
</dbReference>
<dbReference type="InterPro" id="IPR045865">
    <property type="entry name" value="ACT-like_dom_sf"/>
</dbReference>
<evidence type="ECO:0000313" key="10">
    <source>
        <dbReference type="Proteomes" id="UP000243900"/>
    </source>
</evidence>
<comment type="function">
    <text evidence="6">In eubacteria ppGpp (guanosine 3'-diphosphate 5'-diphosphate) is a mediator of the stringent response that coordinates a variety of cellular activities in response to changes in nutritional abundance.</text>
</comment>
<evidence type="ECO:0000313" key="9">
    <source>
        <dbReference type="EMBL" id="PQA44061.1"/>
    </source>
</evidence>
<dbReference type="Gene3D" id="3.10.20.30">
    <property type="match status" value="1"/>
</dbReference>
<dbReference type="Pfam" id="PF13328">
    <property type="entry name" value="HD_4"/>
    <property type="match status" value="1"/>
</dbReference>
<evidence type="ECO:0000256" key="3">
    <source>
        <dbReference type="ARBA" id="ARBA00029754"/>
    </source>
</evidence>
<evidence type="ECO:0000259" key="8">
    <source>
        <dbReference type="PROSITE" id="PS51880"/>
    </source>
</evidence>
<keyword evidence="9" id="KW-0808">Transferase</keyword>
<dbReference type="GO" id="GO:0015949">
    <property type="term" value="P:nucleobase-containing small molecule interconversion"/>
    <property type="evidence" value="ECO:0007669"/>
    <property type="project" value="UniProtKB-ARBA"/>
</dbReference>
<dbReference type="PANTHER" id="PTHR21262">
    <property type="entry name" value="GUANOSINE-3',5'-BIS DIPHOSPHATE 3'-PYROPHOSPHOHYDROLASE"/>
    <property type="match status" value="1"/>
</dbReference>
<dbReference type="InterPro" id="IPR045600">
    <property type="entry name" value="RelA/SpoT_AH_RIS"/>
</dbReference>
<dbReference type="GO" id="GO:0042594">
    <property type="term" value="P:response to starvation"/>
    <property type="evidence" value="ECO:0007669"/>
    <property type="project" value="TreeGrafter"/>
</dbReference>
<comment type="similarity">
    <text evidence="6">Belongs to the relA/spoT family.</text>
</comment>
<dbReference type="InterPro" id="IPR007685">
    <property type="entry name" value="RelA_SpoT"/>
</dbReference>
<dbReference type="PROSITE" id="PS51671">
    <property type="entry name" value="ACT"/>
    <property type="match status" value="1"/>
</dbReference>
<comment type="pathway">
    <text evidence="2">Purine metabolism.</text>
</comment>
<dbReference type="InterPro" id="IPR033655">
    <property type="entry name" value="TGS_RelA/SpoT"/>
</dbReference>
<reference evidence="10" key="1">
    <citation type="submission" date="2018-02" db="EMBL/GenBank/DDBJ databases">
        <title>Genome sequencing of Solimonas sp. HR-BB.</title>
        <authorList>
            <person name="Lee Y."/>
            <person name="Jeon C.O."/>
        </authorList>
    </citation>
    <scope>NUCLEOTIDE SEQUENCE [LARGE SCALE GENOMIC DNA]</scope>
    <source>
        <strain evidence="10">HR-E</strain>
    </source>
</reference>